<organism evidence="5 6">
    <name type="scientific">Flexibacter flexilis DSM 6793</name>
    <dbReference type="NCBI Taxonomy" id="927664"/>
    <lineage>
        <taxon>Bacteria</taxon>
        <taxon>Pseudomonadati</taxon>
        <taxon>Bacteroidota</taxon>
        <taxon>Cytophagia</taxon>
        <taxon>Cytophagales</taxon>
        <taxon>Flexibacteraceae</taxon>
        <taxon>Flexibacter</taxon>
    </lineage>
</organism>
<dbReference type="SUPFAM" id="SSF46689">
    <property type="entry name" value="Homeodomain-like"/>
    <property type="match status" value="2"/>
</dbReference>
<dbReference type="EMBL" id="FOLE01000001">
    <property type="protein sequence ID" value="SFB75008.1"/>
    <property type="molecule type" value="Genomic_DNA"/>
</dbReference>
<keyword evidence="1" id="KW-0805">Transcription regulation</keyword>
<dbReference type="PANTHER" id="PTHR43280">
    <property type="entry name" value="ARAC-FAMILY TRANSCRIPTIONAL REGULATOR"/>
    <property type="match status" value="1"/>
</dbReference>
<evidence type="ECO:0000256" key="3">
    <source>
        <dbReference type="ARBA" id="ARBA00023163"/>
    </source>
</evidence>
<dbReference type="PANTHER" id="PTHR43280:SF2">
    <property type="entry name" value="HTH-TYPE TRANSCRIPTIONAL REGULATOR EXSA"/>
    <property type="match status" value="1"/>
</dbReference>
<dbReference type="STRING" id="927664.SAMN05421780_101262"/>
<dbReference type="Pfam" id="PF12833">
    <property type="entry name" value="HTH_18"/>
    <property type="match status" value="1"/>
</dbReference>
<dbReference type="RefSeq" id="WP_091506038.1">
    <property type="nucleotide sequence ID" value="NZ_FOLE01000001.1"/>
</dbReference>
<dbReference type="PROSITE" id="PS00041">
    <property type="entry name" value="HTH_ARAC_FAMILY_1"/>
    <property type="match status" value="1"/>
</dbReference>
<sequence length="245" mass="27918">MTMNKQLYFGGYWGLFVGTFEENLPHRHYATQISVSSGAAIGIVSEMQTQTFEACLIKGNVLHQFQCPDLHLLLLISPTSSVGHFLNSLTSSNVAAMPATHAQFLQEILNALVNKKIDFGQLVEQVNQWLEGLRCQCQTNDHWNEDRITKAILFLEQNFNRVVSLSEIADYCHLSESRFLHLFRAQTGISYRRFQLWNKMAASVRVLTTQSITQTAHEFGFTDSAHYCKIFKENFGFSPKFLAKI</sequence>
<dbReference type="InterPro" id="IPR009057">
    <property type="entry name" value="Homeodomain-like_sf"/>
</dbReference>
<keyword evidence="2 5" id="KW-0238">DNA-binding</keyword>
<dbReference type="InterPro" id="IPR018062">
    <property type="entry name" value="HTH_AraC-typ_CS"/>
</dbReference>
<evidence type="ECO:0000259" key="4">
    <source>
        <dbReference type="PROSITE" id="PS01124"/>
    </source>
</evidence>
<dbReference type="InterPro" id="IPR018060">
    <property type="entry name" value="HTH_AraC"/>
</dbReference>
<dbReference type="Gene3D" id="1.10.10.60">
    <property type="entry name" value="Homeodomain-like"/>
    <property type="match status" value="2"/>
</dbReference>
<dbReference type="SMART" id="SM00342">
    <property type="entry name" value="HTH_ARAC"/>
    <property type="match status" value="1"/>
</dbReference>
<dbReference type="OrthoDB" id="1189000at2"/>
<dbReference type="GO" id="GO:0043565">
    <property type="term" value="F:sequence-specific DNA binding"/>
    <property type="evidence" value="ECO:0007669"/>
    <property type="project" value="InterPro"/>
</dbReference>
<dbReference type="PROSITE" id="PS01124">
    <property type="entry name" value="HTH_ARAC_FAMILY_2"/>
    <property type="match status" value="1"/>
</dbReference>
<accession>A0A1I1DPP2</accession>
<dbReference type="AlphaFoldDB" id="A0A1I1DPP2"/>
<evidence type="ECO:0000256" key="2">
    <source>
        <dbReference type="ARBA" id="ARBA00023125"/>
    </source>
</evidence>
<dbReference type="Proteomes" id="UP000199514">
    <property type="component" value="Unassembled WGS sequence"/>
</dbReference>
<gene>
    <name evidence="5" type="ORF">SAMN05421780_101262</name>
</gene>
<feature type="domain" description="HTH araC/xylS-type" evidence="4">
    <location>
        <begin position="149"/>
        <end position="245"/>
    </location>
</feature>
<evidence type="ECO:0000313" key="6">
    <source>
        <dbReference type="Proteomes" id="UP000199514"/>
    </source>
</evidence>
<keyword evidence="6" id="KW-1185">Reference proteome</keyword>
<name>A0A1I1DPP2_9BACT</name>
<dbReference type="GO" id="GO:0003700">
    <property type="term" value="F:DNA-binding transcription factor activity"/>
    <property type="evidence" value="ECO:0007669"/>
    <property type="project" value="InterPro"/>
</dbReference>
<proteinExistence type="predicted"/>
<evidence type="ECO:0000313" key="5">
    <source>
        <dbReference type="EMBL" id="SFB75008.1"/>
    </source>
</evidence>
<protein>
    <submittedName>
        <fullName evidence="5">AraC-type DNA-binding protein</fullName>
    </submittedName>
</protein>
<keyword evidence="3" id="KW-0804">Transcription</keyword>
<evidence type="ECO:0000256" key="1">
    <source>
        <dbReference type="ARBA" id="ARBA00023015"/>
    </source>
</evidence>
<reference evidence="5 6" key="1">
    <citation type="submission" date="2016-10" db="EMBL/GenBank/DDBJ databases">
        <authorList>
            <person name="de Groot N.N."/>
        </authorList>
    </citation>
    <scope>NUCLEOTIDE SEQUENCE [LARGE SCALE GENOMIC DNA]</scope>
    <source>
        <strain evidence="5 6">DSM 6793</strain>
    </source>
</reference>